<dbReference type="Pfam" id="PF07470">
    <property type="entry name" value="Glyco_hydro_88"/>
    <property type="match status" value="1"/>
</dbReference>
<organism evidence="2 3">
    <name type="scientific">Sphingobacterium thalpophilum</name>
    <dbReference type="NCBI Taxonomy" id="259"/>
    <lineage>
        <taxon>Bacteria</taxon>
        <taxon>Pseudomonadati</taxon>
        <taxon>Bacteroidota</taxon>
        <taxon>Sphingobacteriia</taxon>
        <taxon>Sphingobacteriales</taxon>
        <taxon>Sphingobacteriaceae</taxon>
        <taxon>Sphingobacterium</taxon>
    </lineage>
</organism>
<proteinExistence type="predicted"/>
<dbReference type="InterPro" id="IPR008928">
    <property type="entry name" value="6-hairpin_glycosidase_sf"/>
</dbReference>
<dbReference type="GO" id="GO:0102211">
    <property type="term" value="F:unsaturated rhamnogalacturonyl hydrolase activity"/>
    <property type="evidence" value="ECO:0007669"/>
    <property type="project" value="UniProtKB-EC"/>
</dbReference>
<dbReference type="GeneID" id="78460865"/>
<dbReference type="InterPro" id="IPR052043">
    <property type="entry name" value="PolySaccharide_Degr_Enz"/>
</dbReference>
<dbReference type="SUPFAM" id="SSF48208">
    <property type="entry name" value="Six-hairpin glycosidases"/>
    <property type="match status" value="1"/>
</dbReference>
<dbReference type="EC" id="3.2.1.172" evidence="2"/>
<dbReference type="PANTHER" id="PTHR33886">
    <property type="entry name" value="UNSATURATED RHAMNOGALACTURONAN HYDROLASE (EUROFUNG)"/>
    <property type="match status" value="1"/>
</dbReference>
<dbReference type="STRING" id="1123265.GCA_000686625_00637"/>
<keyword evidence="2" id="KW-0326">Glycosidase</keyword>
<dbReference type="EMBL" id="LR590484">
    <property type="protein sequence ID" value="VTR27645.1"/>
    <property type="molecule type" value="Genomic_DNA"/>
</dbReference>
<dbReference type="Proteomes" id="UP000308196">
    <property type="component" value="Chromosome"/>
</dbReference>
<dbReference type="InterPro" id="IPR012341">
    <property type="entry name" value="6hp_glycosidase-like_sf"/>
</dbReference>
<dbReference type="InterPro" id="IPR010905">
    <property type="entry name" value="Glyco_hydro_88"/>
</dbReference>
<evidence type="ECO:0000313" key="3">
    <source>
        <dbReference type="Proteomes" id="UP000308196"/>
    </source>
</evidence>
<dbReference type="AlphaFoldDB" id="A0A4U9U450"/>
<dbReference type="PANTHER" id="PTHR33886:SF8">
    <property type="entry name" value="UNSATURATED RHAMNOGALACTURONAN HYDROLASE (EUROFUNG)"/>
    <property type="match status" value="1"/>
</dbReference>
<evidence type="ECO:0000313" key="2">
    <source>
        <dbReference type="EMBL" id="VTR27645.1"/>
    </source>
</evidence>
<reference evidence="2 3" key="1">
    <citation type="submission" date="2019-05" db="EMBL/GenBank/DDBJ databases">
        <authorList>
            <consortium name="Pathogen Informatics"/>
        </authorList>
    </citation>
    <scope>NUCLEOTIDE SEQUENCE [LARGE SCALE GENOMIC DNA]</scope>
    <source>
        <strain evidence="2 3">NCTC11429</strain>
    </source>
</reference>
<keyword evidence="1 2" id="KW-0378">Hydrolase</keyword>
<sequence length="452" mass="50961">MINLRKFSLIPFALLAIHGCQSYSQKDKAEINDSNTPLHLMKPEYPVMYGETTLDSIRADVERVYAYLNRVTPMVLEQKTDHAPVTDMAKIDTNTLFKKGDFRLISYEWGVTYGAMLRASEVIGDPRYAAYTIDRLGFIGKVLPYFQKLESAQHGYRSPVHSVMQPHALDDAGSMCAAMIKAQHGRTLPVDMKPAIANYIDYILTKEFRLKDGTLARNRPQPNTLWLDDLYMSLPALAQMTQLTGDSRYLDEAIKQFWLFADKMFVSEKGLYRHGWVEGMDPHPAFHWARANGWALLTKVELLNVLPGTHPARARLLAQFKKHVAGIAALQHGTGFWHQLLDRNDSYLETSATAIYTYCIARGINAGWLDIKAYGPMVLQAWNAVHTKINSQGQVEGTCVGTGMGFDPAFYYYRPVNKFAAHGYGPVILAGAELYELIKKNTYVINDSSVQF</sequence>
<dbReference type="Gene3D" id="1.50.10.10">
    <property type="match status" value="1"/>
</dbReference>
<dbReference type="RefSeq" id="WP_051606530.1">
    <property type="nucleotide sequence ID" value="NZ_LR590484.1"/>
</dbReference>
<protein>
    <submittedName>
        <fullName evidence="2">Unsaturated rhamnogalacturonyl hydrolase YteR</fullName>
        <ecNumber evidence="2">3.2.1.172</ecNumber>
    </submittedName>
</protein>
<accession>A0A4U9U450</accession>
<dbReference type="GO" id="GO:0005975">
    <property type="term" value="P:carbohydrate metabolic process"/>
    <property type="evidence" value="ECO:0007669"/>
    <property type="project" value="InterPro"/>
</dbReference>
<dbReference type="KEGG" id="stha:NCTC11429_00022"/>
<gene>
    <name evidence="2" type="primary">yteR_1</name>
    <name evidence="2" type="ORF">NCTC11429_00022</name>
</gene>
<evidence type="ECO:0000256" key="1">
    <source>
        <dbReference type="ARBA" id="ARBA00022801"/>
    </source>
</evidence>
<name>A0A4U9U450_9SPHI</name>